<comment type="caution">
    <text evidence="1">The sequence shown here is derived from an EMBL/GenBank/DDBJ whole genome shotgun (WGS) entry which is preliminary data.</text>
</comment>
<gene>
    <name evidence="1" type="ORF">Tcan_00196</name>
</gene>
<proteinExistence type="predicted"/>
<keyword evidence="2" id="KW-1185">Reference proteome</keyword>
<accession>A0A0B2VTI0</accession>
<reference evidence="1 2" key="1">
    <citation type="submission" date="2014-11" db="EMBL/GenBank/DDBJ databases">
        <title>Genetic blueprint of the zoonotic pathogen Toxocara canis.</title>
        <authorList>
            <person name="Zhu X.-Q."/>
            <person name="Korhonen P.K."/>
            <person name="Cai H."/>
            <person name="Young N.D."/>
            <person name="Nejsum P."/>
            <person name="von Samson-Himmelstjerna G."/>
            <person name="Boag P.R."/>
            <person name="Tan P."/>
            <person name="Li Q."/>
            <person name="Min J."/>
            <person name="Yang Y."/>
            <person name="Wang X."/>
            <person name="Fang X."/>
            <person name="Hall R.S."/>
            <person name="Hofmann A."/>
            <person name="Sternberg P.W."/>
            <person name="Jex A.R."/>
            <person name="Gasser R.B."/>
        </authorList>
    </citation>
    <scope>NUCLEOTIDE SEQUENCE [LARGE SCALE GENOMIC DNA]</scope>
    <source>
        <strain evidence="1">PN_DK_2014</strain>
    </source>
</reference>
<dbReference type="Proteomes" id="UP000031036">
    <property type="component" value="Unassembled WGS sequence"/>
</dbReference>
<organism evidence="1 2">
    <name type="scientific">Toxocara canis</name>
    <name type="common">Canine roundworm</name>
    <dbReference type="NCBI Taxonomy" id="6265"/>
    <lineage>
        <taxon>Eukaryota</taxon>
        <taxon>Metazoa</taxon>
        <taxon>Ecdysozoa</taxon>
        <taxon>Nematoda</taxon>
        <taxon>Chromadorea</taxon>
        <taxon>Rhabditida</taxon>
        <taxon>Spirurina</taxon>
        <taxon>Ascaridomorpha</taxon>
        <taxon>Ascaridoidea</taxon>
        <taxon>Toxocaridae</taxon>
        <taxon>Toxocara</taxon>
    </lineage>
</organism>
<sequence>MRYAARSLHQFLTAVRPSDGPEPVLIHCYPNQTWLRKLEMSILHQLIQKMEIGKKSLNSPLIWLLEDARLGHHDRCSFWDSQLTVYKFQTLEESVRELTVGTCTVKIFKKSMLIYKKIKAQKNQFLQAELPN</sequence>
<dbReference type="EMBL" id="JPKZ01000906">
    <property type="protein sequence ID" value="KHN84682.1"/>
    <property type="molecule type" value="Genomic_DNA"/>
</dbReference>
<dbReference type="AlphaFoldDB" id="A0A0B2VTI0"/>
<evidence type="ECO:0000313" key="1">
    <source>
        <dbReference type="EMBL" id="KHN84682.1"/>
    </source>
</evidence>
<evidence type="ECO:0000313" key="2">
    <source>
        <dbReference type="Proteomes" id="UP000031036"/>
    </source>
</evidence>
<protein>
    <submittedName>
        <fullName evidence="1">Uncharacterized protein</fullName>
    </submittedName>
</protein>
<name>A0A0B2VTI0_TOXCA</name>